<name>A0A2K3P7V2_TRIPR</name>
<evidence type="ECO:0000313" key="3">
    <source>
        <dbReference type="Proteomes" id="UP000236291"/>
    </source>
</evidence>
<evidence type="ECO:0000256" key="1">
    <source>
        <dbReference type="SAM" id="SignalP"/>
    </source>
</evidence>
<sequence length="125" mass="13840">MLLVTRLLEIILVIVNGVQLPSLSAINSNVNFILFQYTAVRNLNHTACFPAPSNSSIIGSPVWFMFIANGEIDACRTQYMTTSNIFSTKDLSRCADPGVWNCGCGRKVDRVLLMELEIEGVIEMP</sequence>
<gene>
    <name evidence="2" type="ORF">L195_g007970</name>
</gene>
<evidence type="ECO:0000313" key="2">
    <source>
        <dbReference type="EMBL" id="PNY11366.1"/>
    </source>
</evidence>
<dbReference type="AlphaFoldDB" id="A0A2K3P7V2"/>
<comment type="caution">
    <text evidence="2">The sequence shown here is derived from an EMBL/GenBank/DDBJ whole genome shotgun (WGS) entry which is preliminary data.</text>
</comment>
<feature type="chain" id="PRO_5014472062" evidence="1">
    <location>
        <begin position="18"/>
        <end position="125"/>
    </location>
</feature>
<proteinExistence type="predicted"/>
<accession>A0A2K3P7V2</accession>
<reference evidence="2 3" key="2">
    <citation type="journal article" date="2017" name="Front. Plant Sci.">
        <title>Gene Classification and Mining of Molecular Markers Useful in Red Clover (Trifolium pratense) Breeding.</title>
        <authorList>
            <person name="Istvanek J."/>
            <person name="Dluhosova J."/>
            <person name="Dluhos P."/>
            <person name="Patkova L."/>
            <person name="Nedelnik J."/>
            <person name="Repkova J."/>
        </authorList>
    </citation>
    <scope>NUCLEOTIDE SEQUENCE [LARGE SCALE GENOMIC DNA]</scope>
    <source>
        <strain evidence="3">cv. Tatra</strain>
        <tissue evidence="2">Young leaves</tissue>
    </source>
</reference>
<protein>
    <submittedName>
        <fullName evidence="2">Uncharacterized protein</fullName>
    </submittedName>
</protein>
<keyword evidence="1" id="KW-0732">Signal</keyword>
<dbReference type="EMBL" id="ASHM01004485">
    <property type="protein sequence ID" value="PNY11366.1"/>
    <property type="molecule type" value="Genomic_DNA"/>
</dbReference>
<reference evidence="2 3" key="1">
    <citation type="journal article" date="2014" name="Am. J. Bot.">
        <title>Genome assembly and annotation for red clover (Trifolium pratense; Fabaceae).</title>
        <authorList>
            <person name="Istvanek J."/>
            <person name="Jaros M."/>
            <person name="Krenek A."/>
            <person name="Repkova J."/>
        </authorList>
    </citation>
    <scope>NUCLEOTIDE SEQUENCE [LARGE SCALE GENOMIC DNA]</scope>
    <source>
        <strain evidence="3">cv. Tatra</strain>
        <tissue evidence="2">Young leaves</tissue>
    </source>
</reference>
<feature type="signal peptide" evidence="1">
    <location>
        <begin position="1"/>
        <end position="17"/>
    </location>
</feature>
<dbReference type="Proteomes" id="UP000236291">
    <property type="component" value="Unassembled WGS sequence"/>
</dbReference>
<organism evidence="2 3">
    <name type="scientific">Trifolium pratense</name>
    <name type="common">Red clover</name>
    <dbReference type="NCBI Taxonomy" id="57577"/>
    <lineage>
        <taxon>Eukaryota</taxon>
        <taxon>Viridiplantae</taxon>
        <taxon>Streptophyta</taxon>
        <taxon>Embryophyta</taxon>
        <taxon>Tracheophyta</taxon>
        <taxon>Spermatophyta</taxon>
        <taxon>Magnoliopsida</taxon>
        <taxon>eudicotyledons</taxon>
        <taxon>Gunneridae</taxon>
        <taxon>Pentapetalae</taxon>
        <taxon>rosids</taxon>
        <taxon>fabids</taxon>
        <taxon>Fabales</taxon>
        <taxon>Fabaceae</taxon>
        <taxon>Papilionoideae</taxon>
        <taxon>50 kb inversion clade</taxon>
        <taxon>NPAAA clade</taxon>
        <taxon>Hologalegina</taxon>
        <taxon>IRL clade</taxon>
        <taxon>Trifolieae</taxon>
        <taxon>Trifolium</taxon>
    </lineage>
</organism>